<evidence type="ECO:0000259" key="1">
    <source>
        <dbReference type="PROSITE" id="PS50821"/>
    </source>
</evidence>
<dbReference type="OrthoDB" id="10252740at2759"/>
<evidence type="ECO:0000313" key="4">
    <source>
        <dbReference type="Proteomes" id="UP000799441"/>
    </source>
</evidence>
<dbReference type="SMART" id="SM00950">
    <property type="entry name" value="Piwi"/>
    <property type="match status" value="1"/>
</dbReference>
<dbReference type="PROSITE" id="PS50821">
    <property type="entry name" value="PAZ"/>
    <property type="match status" value="1"/>
</dbReference>
<dbReference type="InterPro" id="IPR045246">
    <property type="entry name" value="Piwi_ago-like"/>
</dbReference>
<feature type="domain" description="Piwi" evidence="2">
    <location>
        <begin position="561"/>
        <end position="874"/>
    </location>
</feature>
<dbReference type="InterPro" id="IPR032474">
    <property type="entry name" value="Argonaute_N"/>
</dbReference>
<dbReference type="Proteomes" id="UP000799441">
    <property type="component" value="Unassembled WGS sequence"/>
</dbReference>
<dbReference type="PANTHER" id="PTHR22891">
    <property type="entry name" value="EUKARYOTIC TRANSLATION INITIATION FACTOR 2C"/>
    <property type="match status" value="1"/>
</dbReference>
<dbReference type="InterPro" id="IPR003100">
    <property type="entry name" value="PAZ_dom"/>
</dbReference>
<dbReference type="CDD" id="cd02846">
    <property type="entry name" value="PAZ_argonaute_like"/>
    <property type="match status" value="1"/>
</dbReference>
<dbReference type="Pfam" id="PF08699">
    <property type="entry name" value="ArgoL1"/>
    <property type="match status" value="1"/>
</dbReference>
<dbReference type="GO" id="GO:0003723">
    <property type="term" value="F:RNA binding"/>
    <property type="evidence" value="ECO:0007669"/>
    <property type="project" value="InterPro"/>
</dbReference>
<feature type="domain" description="PAZ" evidence="1">
    <location>
        <begin position="244"/>
        <end position="368"/>
    </location>
</feature>
<evidence type="ECO:0000259" key="2">
    <source>
        <dbReference type="PROSITE" id="PS50822"/>
    </source>
</evidence>
<dbReference type="CDD" id="cd04657">
    <property type="entry name" value="Piwi_ago-like"/>
    <property type="match status" value="1"/>
</dbReference>
<evidence type="ECO:0000313" key="3">
    <source>
        <dbReference type="EMBL" id="KAF2716109.1"/>
    </source>
</evidence>
<accession>A0A9P4PXZ6</accession>
<dbReference type="InterPro" id="IPR036085">
    <property type="entry name" value="PAZ_dom_sf"/>
</dbReference>
<gene>
    <name evidence="3" type="ORF">K431DRAFT_258200</name>
</gene>
<protein>
    <submittedName>
        <fullName evidence="3">Piwi-domain-containing protein</fullName>
    </submittedName>
</protein>
<organism evidence="3 4">
    <name type="scientific">Polychaeton citri CBS 116435</name>
    <dbReference type="NCBI Taxonomy" id="1314669"/>
    <lineage>
        <taxon>Eukaryota</taxon>
        <taxon>Fungi</taxon>
        <taxon>Dikarya</taxon>
        <taxon>Ascomycota</taxon>
        <taxon>Pezizomycotina</taxon>
        <taxon>Dothideomycetes</taxon>
        <taxon>Dothideomycetidae</taxon>
        <taxon>Capnodiales</taxon>
        <taxon>Capnodiaceae</taxon>
        <taxon>Polychaeton</taxon>
    </lineage>
</organism>
<name>A0A9P4PXZ6_9PEZI</name>
<dbReference type="AlphaFoldDB" id="A0A9P4PXZ6"/>
<dbReference type="InterPro" id="IPR036397">
    <property type="entry name" value="RNaseH_sf"/>
</dbReference>
<reference evidence="3" key="1">
    <citation type="journal article" date="2020" name="Stud. Mycol.">
        <title>101 Dothideomycetes genomes: a test case for predicting lifestyles and emergence of pathogens.</title>
        <authorList>
            <person name="Haridas S."/>
            <person name="Albert R."/>
            <person name="Binder M."/>
            <person name="Bloem J."/>
            <person name="Labutti K."/>
            <person name="Salamov A."/>
            <person name="Andreopoulos B."/>
            <person name="Baker S."/>
            <person name="Barry K."/>
            <person name="Bills G."/>
            <person name="Bluhm B."/>
            <person name="Cannon C."/>
            <person name="Castanera R."/>
            <person name="Culley D."/>
            <person name="Daum C."/>
            <person name="Ezra D."/>
            <person name="Gonzalez J."/>
            <person name="Henrissat B."/>
            <person name="Kuo A."/>
            <person name="Liang C."/>
            <person name="Lipzen A."/>
            <person name="Lutzoni F."/>
            <person name="Magnuson J."/>
            <person name="Mondo S."/>
            <person name="Nolan M."/>
            <person name="Ohm R."/>
            <person name="Pangilinan J."/>
            <person name="Park H.-J."/>
            <person name="Ramirez L."/>
            <person name="Alfaro M."/>
            <person name="Sun H."/>
            <person name="Tritt A."/>
            <person name="Yoshinaga Y."/>
            <person name="Zwiers L.-H."/>
            <person name="Turgeon B."/>
            <person name="Goodwin S."/>
            <person name="Spatafora J."/>
            <person name="Crous P."/>
            <person name="Grigoriev I."/>
        </authorList>
    </citation>
    <scope>NUCLEOTIDE SEQUENCE</scope>
    <source>
        <strain evidence="3">CBS 116435</strain>
    </source>
</reference>
<comment type="caution">
    <text evidence="3">The sequence shown here is derived from an EMBL/GenBank/DDBJ whole genome shotgun (WGS) entry which is preliminary data.</text>
</comment>
<dbReference type="InterPro" id="IPR003165">
    <property type="entry name" value="Piwi"/>
</dbReference>
<dbReference type="SMART" id="SM01163">
    <property type="entry name" value="DUF1785"/>
    <property type="match status" value="1"/>
</dbReference>
<dbReference type="Gene3D" id="2.170.260.10">
    <property type="entry name" value="paz domain"/>
    <property type="match status" value="1"/>
</dbReference>
<dbReference type="Gene3D" id="3.40.50.2300">
    <property type="match status" value="1"/>
</dbReference>
<dbReference type="SUPFAM" id="SSF101690">
    <property type="entry name" value="PAZ domain"/>
    <property type="match status" value="1"/>
</dbReference>
<dbReference type="Gene3D" id="3.30.420.10">
    <property type="entry name" value="Ribonuclease H-like superfamily/Ribonuclease H"/>
    <property type="match status" value="1"/>
</dbReference>
<dbReference type="PROSITE" id="PS50822">
    <property type="entry name" value="PIWI"/>
    <property type="match status" value="1"/>
</dbReference>
<dbReference type="EMBL" id="MU003895">
    <property type="protein sequence ID" value="KAF2716109.1"/>
    <property type="molecule type" value="Genomic_DNA"/>
</dbReference>
<proteinExistence type="predicted"/>
<dbReference type="Pfam" id="PF02170">
    <property type="entry name" value="PAZ"/>
    <property type="match status" value="1"/>
</dbReference>
<keyword evidence="4" id="KW-1185">Reference proteome</keyword>
<dbReference type="Pfam" id="PF02171">
    <property type="entry name" value="Piwi"/>
    <property type="match status" value="1"/>
</dbReference>
<dbReference type="SUPFAM" id="SSF53098">
    <property type="entry name" value="Ribonuclease H-like"/>
    <property type="match status" value="1"/>
</dbReference>
<dbReference type="Pfam" id="PF16486">
    <property type="entry name" value="ArgoN"/>
    <property type="match status" value="1"/>
</dbReference>
<dbReference type="InterPro" id="IPR014811">
    <property type="entry name" value="ArgoL1"/>
</dbReference>
<dbReference type="InterPro" id="IPR012337">
    <property type="entry name" value="RNaseH-like_sf"/>
</dbReference>
<sequence>MENTLVTATRDREFDGFPGRRGYGTKGKPIVLRTNYFALQQNENVVLYVYSVSYNKEPSKKVRRTLVEKLLRMPILQDRRCATDYAQRLVLTKHLSQKSQEVEVIPDSVNATPQHDTEVPDFVAQARARNTFRLKIEYSETYNISDMLNYLRSQSGGAEYQGRVDMIPILNMIVCKTPNASNNNIVDAGKNQFFPYAPSPLANVMDLGGGLDALRGYYASVRPAVGRLLLNLNVTSGAFYRPIPVIELLRANGASPEQNEQFIRTLKVKAVYKRDGEQVPFQTKIKTIRGFAKPNSRVRVQRMGNAQQVRFRYTDRNVKPEREHEETVEAYFLRQHRITLQRPTLPVLNCGTPEDPQYMPPELCMVEPGQVYRRLLSGDQTSSMITFAARYPNLNAESIAGIGSNPGIAQSVFGIGSDTMQQSSVAQFGFKISTKMLTVPGRILDCPRVDYSQKKLNPKNGSWNCADQKFSRPGSFTAWGAWIVNRQGPRGNALIENATGDMLNSDGIIGELARYLSQYGVRMGRRVGKETVNLPPYQNRDAIDRILASGFQNAARNAVSILLVVLPEPDRWLYGRIKYYGDVEYGVHTVCSVGNKIQKPKGQGMYLGNLALKFNIKGGGTNHVVQNTLTTPLDKSAMLVGIDVTHPAPGSSAGAPSVACVVASVDEHLQQWPGSVRPQTGRKEMVEGLKAMVVERLKMWAKKNQAKYPTKIVLYRDGVSEGQYHQVLEQELPSFNDAFRDIYGAQSKWPKMSIIIVGKRHHTRFYPTDKSHADYNEQRDSGSWNPLPGTIVDRHISNKVLREFWLQAHQGLQGTARPAHYVVIKDDIKFEADQLEQFTHHLCYLFNRATKAVSICPPAYYADLLCERARYYLFSALQENSGSDSSVYNATTGWQGGVHPRLAESTWYI</sequence>